<gene>
    <name evidence="2" type="ORF">MCOR_17120</name>
</gene>
<keyword evidence="1" id="KW-0732">Signal</keyword>
<keyword evidence="3" id="KW-1185">Reference proteome</keyword>
<dbReference type="EMBL" id="CACVKT020003010">
    <property type="protein sequence ID" value="CAC5381220.1"/>
    <property type="molecule type" value="Genomic_DNA"/>
</dbReference>
<sequence length="158" mass="18309">MSSTQSNTGNGLRKFWLIWISCLLSEFDLLGQTSENIGHVLLSESDSRTNECTDINGTTTEYPNTRCIRGSNVPQSNEYPVRRSFSGVSNDVLIEFIQYFENIFELNVWNNGKARRVPFSTLRGQTEIFAYWMPLIFQRDYEHLKQMIEEIFGQTAME</sequence>
<dbReference type="Proteomes" id="UP000507470">
    <property type="component" value="Unassembled WGS sequence"/>
</dbReference>
<feature type="signal peptide" evidence="1">
    <location>
        <begin position="1"/>
        <end position="31"/>
    </location>
</feature>
<reference evidence="2 3" key="1">
    <citation type="submission" date="2020-06" db="EMBL/GenBank/DDBJ databases">
        <authorList>
            <person name="Li R."/>
            <person name="Bekaert M."/>
        </authorList>
    </citation>
    <scope>NUCLEOTIDE SEQUENCE [LARGE SCALE GENOMIC DNA]</scope>
    <source>
        <strain evidence="3">wild</strain>
    </source>
</reference>
<dbReference type="AlphaFoldDB" id="A0A6J8BD48"/>
<dbReference type="OrthoDB" id="8057007at2759"/>
<protein>
    <submittedName>
        <fullName evidence="2">Uncharacterized protein</fullName>
    </submittedName>
</protein>
<organism evidence="2 3">
    <name type="scientific">Mytilus coruscus</name>
    <name type="common">Sea mussel</name>
    <dbReference type="NCBI Taxonomy" id="42192"/>
    <lineage>
        <taxon>Eukaryota</taxon>
        <taxon>Metazoa</taxon>
        <taxon>Spiralia</taxon>
        <taxon>Lophotrochozoa</taxon>
        <taxon>Mollusca</taxon>
        <taxon>Bivalvia</taxon>
        <taxon>Autobranchia</taxon>
        <taxon>Pteriomorphia</taxon>
        <taxon>Mytilida</taxon>
        <taxon>Mytiloidea</taxon>
        <taxon>Mytilidae</taxon>
        <taxon>Mytilinae</taxon>
        <taxon>Mytilus</taxon>
    </lineage>
</organism>
<accession>A0A6J8BD48</accession>
<proteinExistence type="predicted"/>
<evidence type="ECO:0000313" key="2">
    <source>
        <dbReference type="EMBL" id="CAC5381220.1"/>
    </source>
</evidence>
<evidence type="ECO:0000256" key="1">
    <source>
        <dbReference type="SAM" id="SignalP"/>
    </source>
</evidence>
<name>A0A6J8BD48_MYTCO</name>
<feature type="chain" id="PRO_5026851539" evidence="1">
    <location>
        <begin position="32"/>
        <end position="158"/>
    </location>
</feature>
<evidence type="ECO:0000313" key="3">
    <source>
        <dbReference type="Proteomes" id="UP000507470"/>
    </source>
</evidence>